<sequence>MKEVILMKFERSVIALVAKTDKASELLSKKGVTIKDVKDFSLLNPNSFEIVIK</sequence>
<dbReference type="AlphaFoldDB" id="A0A1I2JY17"/>
<dbReference type="EMBL" id="FONY01000071">
    <property type="protein sequence ID" value="SFF58978.1"/>
    <property type="molecule type" value="Genomic_DNA"/>
</dbReference>
<organism evidence="1 2">
    <name type="scientific">Thermoflexibacter ruber</name>
    <dbReference type="NCBI Taxonomy" id="1003"/>
    <lineage>
        <taxon>Bacteria</taxon>
        <taxon>Pseudomonadati</taxon>
        <taxon>Bacteroidota</taxon>
        <taxon>Cytophagia</taxon>
        <taxon>Cytophagales</taxon>
        <taxon>Thermoflexibacteraceae</taxon>
        <taxon>Thermoflexibacter</taxon>
    </lineage>
</organism>
<dbReference type="RefSeq" id="WP_177217496.1">
    <property type="nucleotide sequence ID" value="NZ_FONY01000071.1"/>
</dbReference>
<name>A0A1I2JY17_9BACT</name>
<proteinExistence type="predicted"/>
<evidence type="ECO:0000313" key="2">
    <source>
        <dbReference type="Proteomes" id="UP000199513"/>
    </source>
</evidence>
<dbReference type="STRING" id="1003.SAMN04488541_10712"/>
<evidence type="ECO:0000313" key="1">
    <source>
        <dbReference type="EMBL" id="SFF58978.1"/>
    </source>
</evidence>
<accession>A0A1I2JY17</accession>
<gene>
    <name evidence="1" type="ORF">SAMN04488541_10712</name>
</gene>
<reference evidence="1 2" key="1">
    <citation type="submission" date="2016-10" db="EMBL/GenBank/DDBJ databases">
        <authorList>
            <person name="de Groot N.N."/>
        </authorList>
    </citation>
    <scope>NUCLEOTIDE SEQUENCE [LARGE SCALE GENOMIC DNA]</scope>
    <source>
        <strain>GEY</strain>
        <strain evidence="2">DSM 9560</strain>
    </source>
</reference>
<keyword evidence="2" id="KW-1185">Reference proteome</keyword>
<dbReference type="Proteomes" id="UP000199513">
    <property type="component" value="Unassembled WGS sequence"/>
</dbReference>
<protein>
    <submittedName>
        <fullName evidence="1">Uncharacterized protein</fullName>
    </submittedName>
</protein>